<evidence type="ECO:0000313" key="3">
    <source>
        <dbReference type="Proteomes" id="UP001597062"/>
    </source>
</evidence>
<dbReference type="PANTHER" id="PTHR30373:SF8">
    <property type="entry name" value="BLL7265 PROTEIN"/>
    <property type="match status" value="1"/>
</dbReference>
<proteinExistence type="predicted"/>
<dbReference type="Gene3D" id="3.10.310.50">
    <property type="match status" value="1"/>
</dbReference>
<organism evidence="2 3">
    <name type="scientific">Tenacibaculum geojense</name>
    <dbReference type="NCBI Taxonomy" id="915352"/>
    <lineage>
        <taxon>Bacteria</taxon>
        <taxon>Pseudomonadati</taxon>
        <taxon>Bacteroidota</taxon>
        <taxon>Flavobacteriia</taxon>
        <taxon>Flavobacteriales</taxon>
        <taxon>Flavobacteriaceae</taxon>
        <taxon>Tenacibaculum</taxon>
    </lineage>
</organism>
<accession>A0ABW3JQQ9</accession>
<comment type="caution">
    <text evidence="2">The sequence shown here is derived from an EMBL/GenBank/DDBJ whole genome shotgun (WGS) entry which is preliminary data.</text>
</comment>
<name>A0ABW3JQQ9_9FLAO</name>
<dbReference type="RefSeq" id="WP_386105915.1">
    <property type="nucleotide sequence ID" value="NZ_JBHTJR010000023.1"/>
</dbReference>
<dbReference type="PANTHER" id="PTHR30373">
    <property type="entry name" value="UPF0603 PROTEIN YGCG"/>
    <property type="match status" value="1"/>
</dbReference>
<protein>
    <submittedName>
        <fullName evidence="2">TPM domain-containing protein</fullName>
    </submittedName>
</protein>
<evidence type="ECO:0000259" key="1">
    <source>
        <dbReference type="Pfam" id="PF04536"/>
    </source>
</evidence>
<gene>
    <name evidence="2" type="ORF">ACFQ1U_04880</name>
</gene>
<sequence length="145" mass="16590">MSKVEDFLSKEEEQKIVEAIKMAELNTSGEIRVHIEASCKNDAFKRTLQVFDELKMFETQQKNAVLIYIAVEDHQFVIYGDEGINKVVPNNFWDSTKNTMLSHFKKGNFKQGIVAGILKAGEELKVHFPWHTNDVDELSNEISKG</sequence>
<dbReference type="Pfam" id="PF04536">
    <property type="entry name" value="TPM_phosphatase"/>
    <property type="match status" value="1"/>
</dbReference>
<dbReference type="InterPro" id="IPR007621">
    <property type="entry name" value="TPM_dom"/>
</dbReference>
<dbReference type="Proteomes" id="UP001597062">
    <property type="component" value="Unassembled WGS sequence"/>
</dbReference>
<dbReference type="EMBL" id="JBHTJR010000023">
    <property type="protein sequence ID" value="MFD0992530.1"/>
    <property type="molecule type" value="Genomic_DNA"/>
</dbReference>
<keyword evidence="3" id="KW-1185">Reference proteome</keyword>
<reference evidence="3" key="1">
    <citation type="journal article" date="2019" name="Int. J. Syst. Evol. Microbiol.">
        <title>The Global Catalogue of Microorganisms (GCM) 10K type strain sequencing project: providing services to taxonomists for standard genome sequencing and annotation.</title>
        <authorList>
            <consortium name="The Broad Institute Genomics Platform"/>
            <consortium name="The Broad Institute Genome Sequencing Center for Infectious Disease"/>
            <person name="Wu L."/>
            <person name="Ma J."/>
        </authorList>
    </citation>
    <scope>NUCLEOTIDE SEQUENCE [LARGE SCALE GENOMIC DNA]</scope>
    <source>
        <strain evidence="3">CCUG 60527</strain>
    </source>
</reference>
<feature type="domain" description="TPM" evidence="1">
    <location>
        <begin position="5"/>
        <end position="121"/>
    </location>
</feature>
<evidence type="ECO:0000313" key="2">
    <source>
        <dbReference type="EMBL" id="MFD0992530.1"/>
    </source>
</evidence>